<sequence length="365" mass="39446">MKVKLLPLAIGAAIAMPGVALADGPTVYGKVNVSYEMVDWNIELPSEDLDLDSDNWQVISNASRVGVKGSENITDDLKAIYQIEWGVNIDSGEDMSQRDRFVGLSGGFGTVKVGKFDSPLKKAQGKVDLFNDLSGDIGYVIVGENRLSNVIQYSTADMGGVQFNIAMQPGEEYDLDVPGQDAKDGPADAFSASVTFEQDGLYGAIAYDSEVGSSIKNPALDELTAMLDPDDAEDYEESFGVFSSRFDTLRLVGQYQMDAFQFGVIYQMAENSDEDVDGGSLEQDGYVLSAGFTAGSNLFKVQYSSATTEIDGVEQDIDVEALSLGVDHKLSKQTTAYAYYNTYSFEVSELDSGKDNLGVGIVHKF</sequence>
<comment type="subunit">
    <text evidence="2">Homotrimer.</text>
</comment>
<evidence type="ECO:0000256" key="3">
    <source>
        <dbReference type="ARBA" id="ARBA00022448"/>
    </source>
</evidence>
<dbReference type="KEGG" id="kak:Kalk_04495"/>
<evidence type="ECO:0000256" key="4">
    <source>
        <dbReference type="ARBA" id="ARBA00022452"/>
    </source>
</evidence>
<dbReference type="PANTHER" id="PTHR34501">
    <property type="entry name" value="PROTEIN YDDL-RELATED"/>
    <property type="match status" value="1"/>
</dbReference>
<dbReference type="OrthoDB" id="8957883at2"/>
<keyword evidence="10" id="KW-0998">Cell outer membrane</keyword>
<dbReference type="GO" id="GO:0046930">
    <property type="term" value="C:pore complex"/>
    <property type="evidence" value="ECO:0007669"/>
    <property type="project" value="UniProtKB-KW"/>
</dbReference>
<reference evidence="14" key="1">
    <citation type="submission" date="2017-08" db="EMBL/GenBank/DDBJ databases">
        <title>Direct submision.</title>
        <authorList>
            <person name="Kim S.-J."/>
            <person name="Rhee S.-K."/>
        </authorList>
    </citation>
    <scope>NUCLEOTIDE SEQUENCE [LARGE SCALE GENOMIC DNA]</scope>
    <source>
        <strain evidence="14">GI5</strain>
    </source>
</reference>
<keyword evidence="6 11" id="KW-0732">Signal</keyword>
<dbReference type="InterPro" id="IPR002299">
    <property type="entry name" value="Porin_Neis"/>
</dbReference>
<dbReference type="CDD" id="cd00342">
    <property type="entry name" value="gram_neg_porins"/>
    <property type="match status" value="1"/>
</dbReference>
<evidence type="ECO:0000256" key="5">
    <source>
        <dbReference type="ARBA" id="ARBA00022692"/>
    </source>
</evidence>
<keyword evidence="4" id="KW-1134">Transmembrane beta strand</keyword>
<proteinExistence type="predicted"/>
<evidence type="ECO:0000256" key="8">
    <source>
        <dbReference type="ARBA" id="ARBA00023114"/>
    </source>
</evidence>
<organism evidence="13 14">
    <name type="scientific">Ketobacter alkanivorans</name>
    <dbReference type="NCBI Taxonomy" id="1917421"/>
    <lineage>
        <taxon>Bacteria</taxon>
        <taxon>Pseudomonadati</taxon>
        <taxon>Pseudomonadota</taxon>
        <taxon>Gammaproteobacteria</taxon>
        <taxon>Pseudomonadales</taxon>
        <taxon>Ketobacteraceae</taxon>
        <taxon>Ketobacter</taxon>
    </lineage>
</organism>
<evidence type="ECO:0000256" key="9">
    <source>
        <dbReference type="ARBA" id="ARBA00023136"/>
    </source>
</evidence>
<feature type="signal peptide" evidence="11">
    <location>
        <begin position="1"/>
        <end position="22"/>
    </location>
</feature>
<dbReference type="SUPFAM" id="SSF56935">
    <property type="entry name" value="Porins"/>
    <property type="match status" value="1"/>
</dbReference>
<dbReference type="AlphaFoldDB" id="A0A2K9LHF7"/>
<name>A0A2K9LHF7_9GAMM</name>
<dbReference type="InterPro" id="IPR023614">
    <property type="entry name" value="Porin_dom_sf"/>
</dbReference>
<dbReference type="InterPro" id="IPR033900">
    <property type="entry name" value="Gram_neg_porin_domain"/>
</dbReference>
<keyword evidence="3" id="KW-0813">Transport</keyword>
<dbReference type="Gene3D" id="2.40.160.10">
    <property type="entry name" value="Porin"/>
    <property type="match status" value="1"/>
</dbReference>
<evidence type="ECO:0000256" key="6">
    <source>
        <dbReference type="ARBA" id="ARBA00022729"/>
    </source>
</evidence>
<dbReference type="PRINTS" id="PR00182">
    <property type="entry name" value="ECOLNEIPORIN"/>
</dbReference>
<dbReference type="GO" id="GO:0034220">
    <property type="term" value="P:monoatomic ion transmembrane transport"/>
    <property type="evidence" value="ECO:0007669"/>
    <property type="project" value="InterPro"/>
</dbReference>
<dbReference type="GO" id="GO:0009279">
    <property type="term" value="C:cell outer membrane"/>
    <property type="evidence" value="ECO:0007669"/>
    <property type="project" value="UniProtKB-SubCell"/>
</dbReference>
<comment type="subcellular location">
    <subcellularLocation>
        <location evidence="1">Cell outer membrane</location>
        <topology evidence="1">Multi-pass membrane protein</topology>
    </subcellularLocation>
</comment>
<dbReference type="InterPro" id="IPR050298">
    <property type="entry name" value="Gram-neg_bact_OMP"/>
</dbReference>
<feature type="chain" id="PRO_5014759284" description="Porin domain-containing protein" evidence="11">
    <location>
        <begin position="23"/>
        <end position="365"/>
    </location>
</feature>
<dbReference type="EMBL" id="CP022684">
    <property type="protein sequence ID" value="AUM11722.1"/>
    <property type="molecule type" value="Genomic_DNA"/>
</dbReference>
<dbReference type="Proteomes" id="UP000235116">
    <property type="component" value="Chromosome"/>
</dbReference>
<dbReference type="PANTHER" id="PTHR34501:SF9">
    <property type="entry name" value="MAJOR OUTER MEMBRANE PROTEIN P.IA"/>
    <property type="match status" value="1"/>
</dbReference>
<accession>A0A2K9LHF7</accession>
<feature type="domain" description="Porin" evidence="12">
    <location>
        <begin position="12"/>
        <end position="345"/>
    </location>
</feature>
<keyword evidence="9" id="KW-0472">Membrane</keyword>
<evidence type="ECO:0000313" key="13">
    <source>
        <dbReference type="EMBL" id="AUM11722.1"/>
    </source>
</evidence>
<dbReference type="InterPro" id="IPR001702">
    <property type="entry name" value="Porin_Gram-ve"/>
</dbReference>
<evidence type="ECO:0000256" key="11">
    <source>
        <dbReference type="SAM" id="SignalP"/>
    </source>
</evidence>
<keyword evidence="5" id="KW-0812">Transmembrane</keyword>
<protein>
    <recommendedName>
        <fullName evidence="12">Porin domain-containing protein</fullName>
    </recommendedName>
</protein>
<evidence type="ECO:0000256" key="2">
    <source>
        <dbReference type="ARBA" id="ARBA00011233"/>
    </source>
</evidence>
<dbReference type="Pfam" id="PF13609">
    <property type="entry name" value="Porin_4"/>
    <property type="match status" value="1"/>
</dbReference>
<keyword evidence="14" id="KW-1185">Reference proteome</keyword>
<evidence type="ECO:0000256" key="1">
    <source>
        <dbReference type="ARBA" id="ARBA00004571"/>
    </source>
</evidence>
<gene>
    <name evidence="13" type="ORF">Kalk_04495</name>
</gene>
<keyword evidence="8" id="KW-0626">Porin</keyword>
<dbReference type="RefSeq" id="WP_101893061.1">
    <property type="nucleotide sequence ID" value="NZ_CP022684.1"/>
</dbReference>
<keyword evidence="7" id="KW-0406">Ion transport</keyword>
<evidence type="ECO:0000313" key="14">
    <source>
        <dbReference type="Proteomes" id="UP000235116"/>
    </source>
</evidence>
<evidence type="ECO:0000256" key="7">
    <source>
        <dbReference type="ARBA" id="ARBA00023065"/>
    </source>
</evidence>
<dbReference type="GO" id="GO:0015288">
    <property type="term" value="F:porin activity"/>
    <property type="evidence" value="ECO:0007669"/>
    <property type="project" value="UniProtKB-KW"/>
</dbReference>
<evidence type="ECO:0000256" key="10">
    <source>
        <dbReference type="ARBA" id="ARBA00023237"/>
    </source>
</evidence>
<dbReference type="PRINTS" id="PR00184">
    <property type="entry name" value="NEISSPPORIN"/>
</dbReference>
<evidence type="ECO:0000259" key="12">
    <source>
        <dbReference type="Pfam" id="PF13609"/>
    </source>
</evidence>